<dbReference type="InParanoid" id="G3GXN2"/>
<protein>
    <submittedName>
        <fullName evidence="1">Uncharacterized protein</fullName>
    </submittedName>
</protein>
<name>G3GXN2_CRIGR</name>
<evidence type="ECO:0000313" key="1">
    <source>
        <dbReference type="EMBL" id="EGV95821.1"/>
    </source>
</evidence>
<dbReference type="Proteomes" id="UP000001075">
    <property type="component" value="Unassembled WGS sequence"/>
</dbReference>
<dbReference type="EMBL" id="JH000061">
    <property type="protein sequence ID" value="EGV95821.1"/>
    <property type="molecule type" value="Genomic_DNA"/>
</dbReference>
<gene>
    <name evidence="1" type="ORF">I79_002524</name>
</gene>
<proteinExistence type="predicted"/>
<reference evidence="2" key="1">
    <citation type="journal article" date="2011" name="Nat. Biotechnol.">
        <title>The genomic sequence of the Chinese hamster ovary (CHO)-K1 cell line.</title>
        <authorList>
            <person name="Xu X."/>
            <person name="Nagarajan H."/>
            <person name="Lewis N.E."/>
            <person name="Pan S."/>
            <person name="Cai Z."/>
            <person name="Liu X."/>
            <person name="Chen W."/>
            <person name="Xie M."/>
            <person name="Wang W."/>
            <person name="Hammond S."/>
            <person name="Andersen M.R."/>
            <person name="Neff N."/>
            <person name="Passarelli B."/>
            <person name="Koh W."/>
            <person name="Fan H.C."/>
            <person name="Wang J."/>
            <person name="Gui Y."/>
            <person name="Lee K.H."/>
            <person name="Betenbaugh M.J."/>
            <person name="Quake S.R."/>
            <person name="Famili I."/>
            <person name="Palsson B.O."/>
            <person name="Wang J."/>
        </authorList>
    </citation>
    <scope>NUCLEOTIDE SEQUENCE [LARGE SCALE GENOMIC DNA]</scope>
    <source>
        <strain evidence="2">CHO K1 cell line</strain>
    </source>
</reference>
<evidence type="ECO:0000313" key="2">
    <source>
        <dbReference type="Proteomes" id="UP000001075"/>
    </source>
</evidence>
<organism evidence="1 2">
    <name type="scientific">Cricetulus griseus</name>
    <name type="common">Chinese hamster</name>
    <name type="synonym">Cricetulus barabensis griseus</name>
    <dbReference type="NCBI Taxonomy" id="10029"/>
    <lineage>
        <taxon>Eukaryota</taxon>
        <taxon>Metazoa</taxon>
        <taxon>Chordata</taxon>
        <taxon>Craniata</taxon>
        <taxon>Vertebrata</taxon>
        <taxon>Euteleostomi</taxon>
        <taxon>Mammalia</taxon>
        <taxon>Eutheria</taxon>
        <taxon>Euarchontoglires</taxon>
        <taxon>Glires</taxon>
        <taxon>Rodentia</taxon>
        <taxon>Myomorpha</taxon>
        <taxon>Muroidea</taxon>
        <taxon>Cricetidae</taxon>
        <taxon>Cricetinae</taxon>
        <taxon>Cricetulus</taxon>
    </lineage>
</organism>
<dbReference type="AlphaFoldDB" id="G3GXN2"/>
<sequence>MARARALGWGSFGVPRFLRTGLGPIVRGVGLCISNRTLNMTPLSVPVMCHLKPQVFPVSQAV</sequence>
<accession>G3GXN2</accession>